<dbReference type="KEGG" id="phe:Phep_3045"/>
<dbReference type="GO" id="GO:0031388">
    <property type="term" value="P:organic acid phosphorylation"/>
    <property type="evidence" value="ECO:0007669"/>
    <property type="project" value="UniProtKB-UniRule"/>
</dbReference>
<evidence type="ECO:0000313" key="6">
    <source>
        <dbReference type="Proteomes" id="UP000000852"/>
    </source>
</evidence>
<dbReference type="HOGENOM" id="CLU_028255_0_0_10"/>
<gene>
    <name evidence="5" type="ordered locus">Phep_3045</name>
</gene>
<keyword evidence="3 4" id="KW-0418">Kinase</keyword>
<evidence type="ECO:0000256" key="2">
    <source>
        <dbReference type="ARBA" id="ARBA00022679"/>
    </source>
</evidence>
<dbReference type="Gene3D" id="3.90.1510.10">
    <property type="entry name" value="Glycerate kinase, domain 2"/>
    <property type="match status" value="1"/>
</dbReference>
<keyword evidence="6" id="KW-1185">Reference proteome</keyword>
<dbReference type="RefSeq" id="WP_015808852.1">
    <property type="nucleotide sequence ID" value="NC_013061.1"/>
</dbReference>
<dbReference type="InterPro" id="IPR004381">
    <property type="entry name" value="Glycerate_kinase"/>
</dbReference>
<dbReference type="STRING" id="485917.Phep_3045"/>
<dbReference type="InterPro" id="IPR036129">
    <property type="entry name" value="Glycerate_kinase_sf"/>
</dbReference>
<dbReference type="PANTHER" id="PTHR21599:SF0">
    <property type="entry name" value="GLYCERATE KINASE"/>
    <property type="match status" value="1"/>
</dbReference>
<name>C6Y2N3_PEDHD</name>
<dbReference type="InterPro" id="IPR018197">
    <property type="entry name" value="Glycerate_kinase_RE-like"/>
</dbReference>
<dbReference type="GO" id="GO:0008887">
    <property type="term" value="F:glycerate kinase activity"/>
    <property type="evidence" value="ECO:0007669"/>
    <property type="project" value="UniProtKB-UniRule"/>
</dbReference>
<dbReference type="InterPro" id="IPR018193">
    <property type="entry name" value="Glyc_kinase_flavodox-like_fold"/>
</dbReference>
<dbReference type="AlphaFoldDB" id="C6Y2N3"/>
<evidence type="ECO:0000256" key="3">
    <source>
        <dbReference type="ARBA" id="ARBA00022777"/>
    </source>
</evidence>
<accession>C6Y2N3</accession>
<organism evidence="5 6">
    <name type="scientific">Pedobacter heparinus (strain ATCC 13125 / DSM 2366 / CIP 104194 / JCM 7457 / NBRC 12017 / NCIMB 9290 / NRRL B-14731 / HIM 762-3)</name>
    <dbReference type="NCBI Taxonomy" id="485917"/>
    <lineage>
        <taxon>Bacteria</taxon>
        <taxon>Pseudomonadati</taxon>
        <taxon>Bacteroidota</taxon>
        <taxon>Sphingobacteriia</taxon>
        <taxon>Sphingobacteriales</taxon>
        <taxon>Sphingobacteriaceae</taxon>
        <taxon>Pedobacter</taxon>
    </lineage>
</organism>
<dbReference type="Pfam" id="PF02595">
    <property type="entry name" value="Gly_kinase"/>
    <property type="match status" value="1"/>
</dbReference>
<dbReference type="SUPFAM" id="SSF110738">
    <property type="entry name" value="Glycerate kinase I"/>
    <property type="match status" value="1"/>
</dbReference>
<comment type="similarity">
    <text evidence="1 4">Belongs to the glycerate kinase type-1 family.</text>
</comment>
<dbReference type="EC" id="2.7.1.31" evidence="5"/>
<reference evidence="5 6" key="1">
    <citation type="journal article" date="2009" name="Stand. Genomic Sci.">
        <title>Complete genome sequence of Pedobacter heparinus type strain (HIM 762-3).</title>
        <authorList>
            <person name="Han C."/>
            <person name="Spring S."/>
            <person name="Lapidus A."/>
            <person name="Del Rio T.G."/>
            <person name="Tice H."/>
            <person name="Copeland A."/>
            <person name="Cheng J.F."/>
            <person name="Lucas S."/>
            <person name="Chen F."/>
            <person name="Nolan M."/>
            <person name="Bruce D."/>
            <person name="Goodwin L."/>
            <person name="Pitluck S."/>
            <person name="Ivanova N."/>
            <person name="Mavromatis K."/>
            <person name="Mikhailova N."/>
            <person name="Pati A."/>
            <person name="Chen A."/>
            <person name="Palaniappan K."/>
            <person name="Land M."/>
            <person name="Hauser L."/>
            <person name="Chang Y.J."/>
            <person name="Jeffries C.C."/>
            <person name="Saunders E."/>
            <person name="Chertkov O."/>
            <person name="Brettin T."/>
            <person name="Goker M."/>
            <person name="Rohde M."/>
            <person name="Bristow J."/>
            <person name="Eisen J.A."/>
            <person name="Markowitz V."/>
            <person name="Hugenholtz P."/>
            <person name="Kyrpides N.C."/>
            <person name="Klenk H.P."/>
            <person name="Detter J.C."/>
        </authorList>
    </citation>
    <scope>NUCLEOTIDE SEQUENCE [LARGE SCALE GENOMIC DNA]</scope>
    <source>
        <strain evidence="6">ATCC 13125 / DSM 2366 / CIP 104194 / JCM 7457 / NBRC 12017 / NCIMB 9290 / NRRL B-14731 / HIM 762-3</strain>
    </source>
</reference>
<proteinExistence type="inferred from homology"/>
<evidence type="ECO:0000313" key="5">
    <source>
        <dbReference type="EMBL" id="ACU05243.1"/>
    </source>
</evidence>
<evidence type="ECO:0000256" key="4">
    <source>
        <dbReference type="PIRNR" id="PIRNR006078"/>
    </source>
</evidence>
<dbReference type="EMBL" id="CP001681">
    <property type="protein sequence ID" value="ACU05243.1"/>
    <property type="molecule type" value="Genomic_DNA"/>
</dbReference>
<dbReference type="Proteomes" id="UP000000852">
    <property type="component" value="Chromosome"/>
</dbReference>
<keyword evidence="2 4" id="KW-0808">Transferase</keyword>
<dbReference type="eggNOG" id="COG1929">
    <property type="taxonomic scope" value="Bacteria"/>
</dbReference>
<evidence type="ECO:0000256" key="1">
    <source>
        <dbReference type="ARBA" id="ARBA00006284"/>
    </source>
</evidence>
<sequence>MMHILIAPNAFKNSLTATDAAITIQNGLHLSNLNCTTSCFPIADGGDGTASLIIEKCGGKRIEVTVHDALGREITSSFGLIDDEQTAVIEMAEASGLKQLKTAELNPMRASSSGTGELIKAALDKGANKIIIAMGGSATVDGGCGILNALGFTFLDQNGNRLNPVPEELINIKRIDVSRADPRAIACEIVILCDVDNPLLGSNGAAAVFGPQKGANEATIAQLDQFLSSLAKIADEQFKRPIASLTYSGTAGGAAAGLYAFLKAKLVNGIEYFLTLTNFDKELKKADLLITGEGSIDLQTLQGKGPFGVAKKAFESHIPVIGLAGKVPLEPGAELLKYFNVLMAIGNEPADLTEAMKNTSKNLERTATNIGTLLTSK</sequence>
<dbReference type="PIRSF" id="PIRSF006078">
    <property type="entry name" value="GlxK"/>
    <property type="match status" value="1"/>
</dbReference>
<dbReference type="Gene3D" id="3.40.50.10350">
    <property type="entry name" value="Glycerate kinase, domain 1"/>
    <property type="match status" value="1"/>
</dbReference>
<dbReference type="PANTHER" id="PTHR21599">
    <property type="entry name" value="GLYCERATE KINASE"/>
    <property type="match status" value="1"/>
</dbReference>
<dbReference type="NCBIfam" id="TIGR00045">
    <property type="entry name" value="glycerate kinase"/>
    <property type="match status" value="1"/>
</dbReference>
<protein>
    <submittedName>
        <fullName evidence="5">Glycerate kinase</fullName>
        <ecNumber evidence="5">2.7.1.31</ecNumber>
    </submittedName>
</protein>